<dbReference type="Pfam" id="PF00534">
    <property type="entry name" value="Glycos_transf_1"/>
    <property type="match status" value="2"/>
</dbReference>
<dbReference type="InterPro" id="IPR001296">
    <property type="entry name" value="Glyco_trans_1"/>
</dbReference>
<dbReference type="PANTHER" id="PTHR46401">
    <property type="entry name" value="GLYCOSYLTRANSFERASE WBBK-RELATED"/>
    <property type="match status" value="1"/>
</dbReference>
<evidence type="ECO:0000313" key="4">
    <source>
        <dbReference type="Proteomes" id="UP000650424"/>
    </source>
</evidence>
<dbReference type="Proteomes" id="UP000650424">
    <property type="component" value="Unassembled WGS sequence"/>
</dbReference>
<reference evidence="3 4" key="1">
    <citation type="submission" date="2020-08" db="EMBL/GenBank/DDBJ databases">
        <title>Novel species isolated from subtropical streams in China.</title>
        <authorList>
            <person name="Lu H."/>
        </authorList>
    </citation>
    <scope>NUCLEOTIDE SEQUENCE [LARGE SCALE GENOMIC DNA]</scope>
    <source>
        <strain evidence="3 4">CY18W</strain>
    </source>
</reference>
<evidence type="ECO:0000256" key="1">
    <source>
        <dbReference type="ARBA" id="ARBA00022679"/>
    </source>
</evidence>
<dbReference type="Gene3D" id="3.40.50.2000">
    <property type="entry name" value="Glycogen Phosphorylase B"/>
    <property type="match status" value="3"/>
</dbReference>
<dbReference type="CDD" id="cd03809">
    <property type="entry name" value="GT4_MtfB-like"/>
    <property type="match status" value="1"/>
</dbReference>
<feature type="domain" description="Glycosyl transferase family 1" evidence="2">
    <location>
        <begin position="624"/>
        <end position="798"/>
    </location>
</feature>
<dbReference type="PANTHER" id="PTHR46401:SF2">
    <property type="entry name" value="GLYCOSYLTRANSFERASE WBBK-RELATED"/>
    <property type="match status" value="1"/>
</dbReference>
<keyword evidence="1" id="KW-0808">Transferase</keyword>
<evidence type="ECO:0000313" key="3">
    <source>
        <dbReference type="EMBL" id="MBC3920287.1"/>
    </source>
</evidence>
<dbReference type="SUPFAM" id="SSF53756">
    <property type="entry name" value="UDP-Glycosyltransferase/glycogen phosphorylase"/>
    <property type="match status" value="2"/>
</dbReference>
<proteinExistence type="predicted"/>
<dbReference type="RefSeq" id="WP_186949670.1">
    <property type="nucleotide sequence ID" value="NZ_JACOGF010000014.1"/>
</dbReference>
<evidence type="ECO:0000259" key="2">
    <source>
        <dbReference type="Pfam" id="PF00534"/>
    </source>
</evidence>
<protein>
    <submittedName>
        <fullName evidence="3">Glycosyltransferase</fullName>
    </submittedName>
</protein>
<comment type="caution">
    <text evidence="3">The sequence shown here is derived from an EMBL/GenBank/DDBJ whole genome shotgun (WGS) entry which is preliminary data.</text>
</comment>
<name>A0ABR6ZWN9_9BURK</name>
<accession>A0ABR6ZWN9</accession>
<dbReference type="EMBL" id="JACOGF010000014">
    <property type="protein sequence ID" value="MBC3920287.1"/>
    <property type="molecule type" value="Genomic_DNA"/>
</dbReference>
<organism evidence="3 4">
    <name type="scientific">Undibacterium hunanense</name>
    <dbReference type="NCBI Taxonomy" id="2762292"/>
    <lineage>
        <taxon>Bacteria</taxon>
        <taxon>Pseudomonadati</taxon>
        <taxon>Pseudomonadota</taxon>
        <taxon>Betaproteobacteria</taxon>
        <taxon>Burkholderiales</taxon>
        <taxon>Oxalobacteraceae</taxon>
        <taxon>Undibacterium</taxon>
    </lineage>
</organism>
<dbReference type="CDD" id="cd03801">
    <property type="entry name" value="GT4_PimA-like"/>
    <property type="match status" value="1"/>
</dbReference>
<sequence length="1000" mass="111373">MRILIDLQACQSTGSRDRGIGRYSLALAKAVANNAGQHDIWLMLSGLFPETIQPLRNIFADLVPSEQIVTWRTPAPVAELGPDNYWRNRTAELVREHALASIRPDFVHVTSLFEGSGDDAVSSVGLTDERLVTAVTLYDLIPLVYEKQYLQHPSQRAWYYRKLASLKRADLLLAISDFSRQEGIELLQLPSERVVNISSAVDEDFQLCMGTQEALSAKADLRKRYGLQRSFIMYTGGIDIRKNIEGLISAYAELPVALRQQYQLAIVCSVQDAVRQRLGALGRKLGLAEDDVVLTGFVPDADLPLLYQACALFVFPSWHEGFGLPALEAMSCGAPVIASNTSSLPEVLGCPEALFNPRDIKSIASKMVEVLQNPAFSEHLRQHGLMQAKKFSWDASAKKAIEAIQHSHAGQNAAVSARLTQHSHRTKPRLAYISPLPPMATGIANYSADLLPELADYYDISLICEQDEVVSPWLNANFSIRDINWFVRHADEFDRTVYHFGNSPAHAFMYPLFSDYPGVIVLHDYFLGDSLAHLEMSRQIPGIWTSHMYLSHAYAGLLERRDAKDEVALIRKFPCSGGLLDMAEGVIVHSAHAMELGRFWGTAQQTAHWKQVALLRKIPVQLDKRLAREALGLKEDDFVICSFGMLGATKLNQVLLETWLASSFAGDARCHLVFVGKNDAGSYGAKLQKDIQKCAAAGRISITGFIEPTAYSHYLQAADVAVQLRTYSRGETSAAVLECMAYGLPVIVNRNGSMAELPPDCVVSIADDFVPSELLKAIEQVRHDASGRQAMGQAARNMLQTQHAPALIARKYFEAIEWFSENEPSARLHRSLDAIAKVTPLSASLEDDLPELARCLVTQQRRTGKRLIMVDVSPWCQQGEPVPPGLKFLLEHLMLSRPDLRIETVLHDDHDFRYARSWTCKFLHLPELSLPDDIVEFQAGDFYLDLCGRKDLQNIAIRLRTHMLEINLAWTSIDITDTDISVDEDAIKAILAEFSRTVST</sequence>
<feature type="domain" description="Glycosyl transferase family 1" evidence="2">
    <location>
        <begin position="228"/>
        <end position="382"/>
    </location>
</feature>
<keyword evidence="4" id="KW-1185">Reference proteome</keyword>
<gene>
    <name evidence="3" type="ORF">H8L32_22675</name>
</gene>